<accession>A0AAU7Q3E4</accession>
<dbReference type="AlphaFoldDB" id="A0AAU7Q3E4"/>
<name>A0AAU7Q3E4_9RICK</name>
<reference evidence="2" key="1">
    <citation type="submission" date="2024-06" db="EMBL/GenBank/DDBJ databases">
        <authorList>
            <person name="Dussert Y."/>
            <person name="Peccoud J."/>
            <person name="Pigeault R."/>
        </authorList>
    </citation>
    <scope>NUCLEOTIDE SEQUENCE</scope>
    <source>
        <strain evidence="2">WArc</strain>
    </source>
</reference>
<keyword evidence="1" id="KW-1133">Transmembrane helix</keyword>
<keyword evidence="1" id="KW-0472">Membrane</keyword>
<evidence type="ECO:0000313" key="2">
    <source>
        <dbReference type="EMBL" id="XBS67628.1"/>
    </source>
</evidence>
<organism evidence="2">
    <name type="scientific">Wolbachia endosymbiont of Armadillidium arcangelii</name>
    <dbReference type="NCBI Taxonomy" id="3158571"/>
    <lineage>
        <taxon>Bacteria</taxon>
        <taxon>Pseudomonadati</taxon>
        <taxon>Pseudomonadota</taxon>
        <taxon>Alphaproteobacteria</taxon>
        <taxon>Rickettsiales</taxon>
        <taxon>Anaplasmataceae</taxon>
        <taxon>Wolbachieae</taxon>
        <taxon>Wolbachia</taxon>
    </lineage>
</organism>
<proteinExistence type="predicted"/>
<feature type="transmembrane region" description="Helical" evidence="1">
    <location>
        <begin position="90"/>
        <end position="120"/>
    </location>
</feature>
<dbReference type="RefSeq" id="WP_349968221.1">
    <property type="nucleotide sequence ID" value="NZ_CP157942.1"/>
</dbReference>
<gene>
    <name evidence="2" type="ORF">ABLO99_03080</name>
</gene>
<keyword evidence="1" id="KW-0812">Transmembrane</keyword>
<dbReference type="EMBL" id="CP157942">
    <property type="protein sequence ID" value="XBS67628.1"/>
    <property type="molecule type" value="Genomic_DNA"/>
</dbReference>
<evidence type="ECO:0000256" key="1">
    <source>
        <dbReference type="SAM" id="Phobius"/>
    </source>
</evidence>
<protein>
    <submittedName>
        <fullName evidence="2">Uncharacterized protein</fullName>
    </submittedName>
</protein>
<sequence length="303" mass="33227">MKFEFSSKENRERVFSGIQSIASAGTNYLTSLNGKSTSSGKKLINAFLLIPVIVPTAITVAWAVCTYLFWNAVDTQENDSKLSKVAKGVARILICTAAAAILISCIILNLITSLIPLLIFRAINKDIFSQKDIEKGEAQTVNKIEINSGEKYNTCVKEAVNKLGQQDQPLMRSDNQPNIEVISRVVEGKQAIDQTITAKNINNNGIRDGKAMIRTVGNDCSVSMQGIMIGDLCDLQKSFAAGFKFQCDLLPNNGLDLQFGMSVRTENTQQEAKQALMQSDLRTLLSDNHEILSIEHPGSSQHK</sequence>
<feature type="transmembrane region" description="Helical" evidence="1">
    <location>
        <begin position="43"/>
        <end position="70"/>
    </location>
</feature>